<dbReference type="FunFam" id="3.30.160.60:FF:000045">
    <property type="entry name" value="ZFP69 zinc finger protein B"/>
    <property type="match status" value="2"/>
</dbReference>
<dbReference type="OrthoDB" id="7491548at2759"/>
<dbReference type="PROSITE" id="PS00028">
    <property type="entry name" value="ZINC_FINGER_C2H2_1"/>
    <property type="match status" value="3"/>
</dbReference>
<dbReference type="FunFam" id="3.30.160.60:FF:000744">
    <property type="entry name" value="zinc finger E-box-binding homeobox 1"/>
    <property type="match status" value="1"/>
</dbReference>
<dbReference type="CDD" id="cd00086">
    <property type="entry name" value="homeodomain"/>
    <property type="match status" value="1"/>
</dbReference>
<dbReference type="GO" id="GO:0005634">
    <property type="term" value="C:nucleus"/>
    <property type="evidence" value="ECO:0007669"/>
    <property type="project" value="UniProtKB-SubCell"/>
</dbReference>
<dbReference type="PROSITE" id="PS50071">
    <property type="entry name" value="HOMEOBOX_2"/>
    <property type="match status" value="1"/>
</dbReference>
<keyword evidence="5" id="KW-0862">Zinc</keyword>
<feature type="domain" description="C2H2-type" evidence="14">
    <location>
        <begin position="861"/>
        <end position="888"/>
    </location>
</feature>
<feature type="compositionally biased region" description="Basic and acidic residues" evidence="12">
    <location>
        <begin position="225"/>
        <end position="246"/>
    </location>
</feature>
<evidence type="ECO:0000256" key="12">
    <source>
        <dbReference type="SAM" id="MobiDB-lite"/>
    </source>
</evidence>
<dbReference type="SMART" id="SM00355">
    <property type="entry name" value="ZnF_C2H2"/>
    <property type="match status" value="6"/>
</dbReference>
<feature type="compositionally biased region" description="Polar residues" evidence="12">
    <location>
        <begin position="404"/>
        <end position="425"/>
    </location>
</feature>
<feature type="compositionally biased region" description="Polar residues" evidence="12">
    <location>
        <begin position="749"/>
        <end position="759"/>
    </location>
</feature>
<dbReference type="Gene3D" id="1.10.10.60">
    <property type="entry name" value="Homeodomain-like"/>
    <property type="match status" value="1"/>
</dbReference>
<evidence type="ECO:0000313" key="16">
    <source>
        <dbReference type="Proteomes" id="UP000606786"/>
    </source>
</evidence>
<feature type="compositionally biased region" description="Basic and acidic residues" evidence="12">
    <location>
        <begin position="281"/>
        <end position="323"/>
    </location>
</feature>
<feature type="region of interest" description="Disordered" evidence="12">
    <location>
        <begin position="465"/>
        <end position="536"/>
    </location>
</feature>
<evidence type="ECO:0000256" key="8">
    <source>
        <dbReference type="ARBA" id="ARBA00023242"/>
    </source>
</evidence>
<evidence type="ECO:0000256" key="7">
    <source>
        <dbReference type="ARBA" id="ARBA00023155"/>
    </source>
</evidence>
<dbReference type="InterPro" id="IPR009057">
    <property type="entry name" value="Homeodomain-like_sf"/>
</dbReference>
<evidence type="ECO:0000256" key="10">
    <source>
        <dbReference type="PROSITE-ProRule" id="PRU00108"/>
    </source>
</evidence>
<feature type="region of interest" description="Disordered" evidence="12">
    <location>
        <begin position="685"/>
        <end position="704"/>
    </location>
</feature>
<feature type="domain" description="C2H2-type" evidence="14">
    <location>
        <begin position="13"/>
        <end position="40"/>
    </location>
</feature>
<dbReference type="PROSITE" id="PS50157">
    <property type="entry name" value="ZINC_FINGER_C2H2_2"/>
    <property type="match status" value="5"/>
</dbReference>
<feature type="compositionally biased region" description="Acidic residues" evidence="12">
    <location>
        <begin position="247"/>
        <end position="259"/>
    </location>
</feature>
<dbReference type="Gene3D" id="3.30.160.60">
    <property type="entry name" value="Classic Zinc Finger"/>
    <property type="match status" value="5"/>
</dbReference>
<sequence length="948" mass="106367">MISHDESALLRKFKCNQCDKAFKFKHHLKEHVRIHSGEKPFGCDNCGKRFSHSGSYSSHMTSKKCISMGMKLNPNRAMLKALEKNANGGQGAKRQVSNSSTGGGLKTNGLTESALNAAAVSGLPPGLPPPHMNYYAGDVNSNGNALPLYQHLLPKYDEYNLNAMNAALLATFPNPCFYGLGLDPRLSPYNNLQRLLEITAVGQQQQQREHQQEEQQRSVANAENEQGHSEKHQVKIAEEHSTRIDDSNDEEEVNEEETPDEPKLVMDLDESDAIEEGNENVDDREGEREREDNKDTEPIQVTKETDEHSNHNEDEATCDKLQAEDNNLATKPSTEEQVAHVETIAEVIEHDGAPQIKIEQSCPSTPAEEETVEDQEGVVQLEALPTIKQELDQSGEMEEAQPRETISTPTSAVGKTNEQINSDTPFNSTELRCSRCSIQFNHHTELVQHEKVLCGFIKQELQQHQYQEPATTPVQRERQQLDEEPPQSLETQHNTDEATEQNASLLHSSDAEDYPDERDSNSRNDCNSEGSERKVRVRTAITEEQQQQLKQHYAINARPSREEFRMIAARLQLDARVVQVWFQNNRSRERKMQSYQQQQTNGNKVPFTMGVSELATVNNVERKAAPAGGARTGDEQPLDLSLKRDWPLALKRNGVQQQHSPLYGIAPMQNVNGSDLNEAINLSRKMSASMSPPSSLSPSSAASVPQSLKQQAAFYFGAPPSGHHFQRQTPSPSEAPPLPQQQPLAPRNGDNNHQNSFSASLAGHLPPYMLPAGTQRGLMPMDAIFRMTPGDYACNPLINSIKFPDYRGTSLSPGGSEKRSWRDDDSRISHEDDYIANGLLPKPKRPKAETHGHAGDPDLPFICDQCDKAFAKQSSLARHKYEHSGQRPYQCVDCPKAFKHKHHLTEHKRLHSGEKPFQCTKCFKRFSHSGSYSQHMNHRYSYCKPYRE</sequence>
<dbReference type="GO" id="GO:0000981">
    <property type="term" value="F:DNA-binding transcription factor activity, RNA polymerase II-specific"/>
    <property type="evidence" value="ECO:0007669"/>
    <property type="project" value="InterPro"/>
</dbReference>
<evidence type="ECO:0000256" key="2">
    <source>
        <dbReference type="ARBA" id="ARBA00022723"/>
    </source>
</evidence>
<keyword evidence="6 10" id="KW-0238">DNA-binding</keyword>
<reference evidence="15" key="1">
    <citation type="submission" date="2020-11" db="EMBL/GenBank/DDBJ databases">
        <authorList>
            <person name="Whitehead M."/>
        </authorList>
    </citation>
    <scope>NUCLEOTIDE SEQUENCE</scope>
    <source>
        <strain evidence="15">EGII</strain>
    </source>
</reference>
<dbReference type="Pfam" id="PF00096">
    <property type="entry name" value="zf-C2H2"/>
    <property type="match status" value="3"/>
</dbReference>
<dbReference type="SUPFAM" id="SSF57667">
    <property type="entry name" value="beta-beta-alpha zinc fingers"/>
    <property type="match status" value="3"/>
</dbReference>
<evidence type="ECO:0000256" key="11">
    <source>
        <dbReference type="RuleBase" id="RU000682"/>
    </source>
</evidence>
<dbReference type="InterPro" id="IPR001356">
    <property type="entry name" value="HD"/>
</dbReference>
<feature type="compositionally biased region" description="Acidic residues" evidence="12">
    <location>
        <begin position="267"/>
        <end position="280"/>
    </location>
</feature>
<evidence type="ECO:0000256" key="1">
    <source>
        <dbReference type="ARBA" id="ARBA00004123"/>
    </source>
</evidence>
<dbReference type="EMBL" id="CAJHJT010000001">
    <property type="protein sequence ID" value="CAD6993002.1"/>
    <property type="molecule type" value="Genomic_DNA"/>
</dbReference>
<evidence type="ECO:0000256" key="6">
    <source>
        <dbReference type="ARBA" id="ARBA00023125"/>
    </source>
</evidence>
<evidence type="ECO:0000256" key="3">
    <source>
        <dbReference type="ARBA" id="ARBA00022737"/>
    </source>
</evidence>
<feature type="domain" description="C2H2-type" evidence="14">
    <location>
        <begin position="889"/>
        <end position="916"/>
    </location>
</feature>
<keyword evidence="2" id="KW-0479">Metal-binding</keyword>
<proteinExistence type="predicted"/>
<comment type="subcellular location">
    <subcellularLocation>
        <location evidence="1 10 11">Nucleus</location>
    </subcellularLocation>
</comment>
<dbReference type="GO" id="GO:0000122">
    <property type="term" value="P:negative regulation of transcription by RNA polymerase II"/>
    <property type="evidence" value="ECO:0007669"/>
    <property type="project" value="UniProtKB-ARBA"/>
</dbReference>
<feature type="domain" description="C2H2-type" evidence="14">
    <location>
        <begin position="917"/>
        <end position="945"/>
    </location>
</feature>
<dbReference type="AlphaFoldDB" id="A0A811U1M2"/>
<comment type="caution">
    <text evidence="15">The sequence shown here is derived from an EMBL/GenBank/DDBJ whole genome shotgun (WGS) entry which is preliminary data.</text>
</comment>
<dbReference type="Pfam" id="PF00046">
    <property type="entry name" value="Homeodomain"/>
    <property type="match status" value="1"/>
</dbReference>
<keyword evidence="4 9" id="KW-0863">Zinc-finger</keyword>
<feature type="DNA-binding region" description="Homeobox" evidence="10">
    <location>
        <begin position="534"/>
        <end position="593"/>
    </location>
</feature>
<feature type="region of interest" description="Disordered" evidence="12">
    <location>
        <begin position="716"/>
        <end position="760"/>
    </location>
</feature>
<evidence type="ECO:0000259" key="13">
    <source>
        <dbReference type="PROSITE" id="PS50071"/>
    </source>
</evidence>
<keyword evidence="8 10" id="KW-0539">Nucleus</keyword>
<dbReference type="PROSITE" id="PS00027">
    <property type="entry name" value="HOMEOBOX_1"/>
    <property type="match status" value="1"/>
</dbReference>
<dbReference type="InterPro" id="IPR017970">
    <property type="entry name" value="Homeobox_CS"/>
</dbReference>
<evidence type="ECO:0000313" key="15">
    <source>
        <dbReference type="EMBL" id="CAD6993002.1"/>
    </source>
</evidence>
<feature type="domain" description="Homeobox" evidence="13">
    <location>
        <begin position="532"/>
        <end position="592"/>
    </location>
</feature>
<dbReference type="SMART" id="SM00389">
    <property type="entry name" value="HOX"/>
    <property type="match status" value="1"/>
</dbReference>
<dbReference type="InterPro" id="IPR013087">
    <property type="entry name" value="Znf_C2H2_type"/>
</dbReference>
<dbReference type="GO" id="GO:0000978">
    <property type="term" value="F:RNA polymerase II cis-regulatory region sequence-specific DNA binding"/>
    <property type="evidence" value="ECO:0007669"/>
    <property type="project" value="TreeGrafter"/>
</dbReference>
<dbReference type="InterPro" id="IPR036236">
    <property type="entry name" value="Znf_C2H2_sf"/>
</dbReference>
<feature type="region of interest" description="Disordered" evidence="12">
    <location>
        <begin position="203"/>
        <end position="336"/>
    </location>
</feature>
<gene>
    <name evidence="15" type="ORF">CCAP1982_LOCUS1837</name>
</gene>
<feature type="compositionally biased region" description="Polar residues" evidence="12">
    <location>
        <begin position="465"/>
        <end position="474"/>
    </location>
</feature>
<organism evidence="15 16">
    <name type="scientific">Ceratitis capitata</name>
    <name type="common">Mediterranean fruit fly</name>
    <name type="synonym">Tephritis capitata</name>
    <dbReference type="NCBI Taxonomy" id="7213"/>
    <lineage>
        <taxon>Eukaryota</taxon>
        <taxon>Metazoa</taxon>
        <taxon>Ecdysozoa</taxon>
        <taxon>Arthropoda</taxon>
        <taxon>Hexapoda</taxon>
        <taxon>Insecta</taxon>
        <taxon>Pterygota</taxon>
        <taxon>Neoptera</taxon>
        <taxon>Endopterygota</taxon>
        <taxon>Diptera</taxon>
        <taxon>Brachycera</taxon>
        <taxon>Muscomorpha</taxon>
        <taxon>Tephritoidea</taxon>
        <taxon>Tephritidae</taxon>
        <taxon>Ceratitis</taxon>
        <taxon>Ceratitis</taxon>
    </lineage>
</organism>
<protein>
    <submittedName>
        <fullName evidence="15">(Mediterranean fruit fly) hypothetical protein</fullName>
    </submittedName>
</protein>
<keyword evidence="7 10" id="KW-0371">Homeobox</keyword>
<dbReference type="InterPro" id="IPR051574">
    <property type="entry name" value="ZnF_E-box_Homeobox"/>
</dbReference>
<feature type="domain" description="C2H2-type" evidence="14">
    <location>
        <begin position="41"/>
        <end position="72"/>
    </location>
</feature>
<accession>A0A811U1M2</accession>
<dbReference type="PANTHER" id="PTHR24391:SF27">
    <property type="entry name" value="ZINC FINGER PROTEIN 1"/>
    <property type="match status" value="1"/>
</dbReference>
<evidence type="ECO:0000256" key="5">
    <source>
        <dbReference type="ARBA" id="ARBA00022833"/>
    </source>
</evidence>
<keyword evidence="3" id="KW-0677">Repeat</keyword>
<dbReference type="PANTHER" id="PTHR24391">
    <property type="entry name" value="HISTONE H4 TRANSCRIPTION FACTOR-RELATED"/>
    <property type="match status" value="1"/>
</dbReference>
<feature type="region of interest" description="Disordered" evidence="12">
    <location>
        <begin position="393"/>
        <end position="425"/>
    </location>
</feature>
<keyword evidence="16" id="KW-1185">Reference proteome</keyword>
<dbReference type="Proteomes" id="UP000606786">
    <property type="component" value="Unassembled WGS sequence"/>
</dbReference>
<feature type="region of interest" description="Disordered" evidence="12">
    <location>
        <begin position="86"/>
        <end position="108"/>
    </location>
</feature>
<evidence type="ECO:0000256" key="9">
    <source>
        <dbReference type="PROSITE-ProRule" id="PRU00042"/>
    </source>
</evidence>
<name>A0A811U1M2_CERCA</name>
<dbReference type="SUPFAM" id="SSF46689">
    <property type="entry name" value="Homeodomain-like"/>
    <property type="match status" value="1"/>
</dbReference>
<dbReference type="GO" id="GO:0008270">
    <property type="term" value="F:zinc ion binding"/>
    <property type="evidence" value="ECO:0007669"/>
    <property type="project" value="UniProtKB-KW"/>
</dbReference>
<evidence type="ECO:0000259" key="14">
    <source>
        <dbReference type="PROSITE" id="PS50157"/>
    </source>
</evidence>
<dbReference type="FunFam" id="3.30.160.60:FF:000013">
    <property type="entry name" value="Putative zinc finger E-box-binding homeobox 2"/>
    <property type="match status" value="2"/>
</dbReference>
<evidence type="ECO:0000256" key="4">
    <source>
        <dbReference type="ARBA" id="ARBA00022771"/>
    </source>
</evidence>
<feature type="compositionally biased region" description="Low complexity" evidence="12">
    <location>
        <begin position="687"/>
        <end position="704"/>
    </location>
</feature>
<feature type="compositionally biased region" description="Basic and acidic residues" evidence="12">
    <location>
        <begin position="207"/>
        <end position="216"/>
    </location>
</feature>